<dbReference type="InterPro" id="IPR010499">
    <property type="entry name" value="AraC_E-bd"/>
</dbReference>
<organism evidence="2 3">
    <name type="scientific">Maribacter orientalis</name>
    <dbReference type="NCBI Taxonomy" id="228957"/>
    <lineage>
        <taxon>Bacteria</taxon>
        <taxon>Pseudomonadati</taxon>
        <taxon>Bacteroidota</taxon>
        <taxon>Flavobacteriia</taxon>
        <taxon>Flavobacteriales</taxon>
        <taxon>Flavobacteriaceae</taxon>
        <taxon>Maribacter</taxon>
    </lineage>
</organism>
<dbReference type="PANTHER" id="PTHR40055:SF1">
    <property type="entry name" value="TRANSCRIPTIONAL REGULATOR YGIV-RELATED"/>
    <property type="match status" value="1"/>
</dbReference>
<proteinExistence type="predicted"/>
<name>A0A1H7PM81_9FLAO</name>
<keyword evidence="3" id="KW-1185">Reference proteome</keyword>
<reference evidence="3" key="1">
    <citation type="submission" date="2016-10" db="EMBL/GenBank/DDBJ databases">
        <authorList>
            <person name="Varghese N."/>
            <person name="Submissions S."/>
        </authorList>
    </citation>
    <scope>NUCLEOTIDE SEQUENCE [LARGE SCALE GENOMIC DNA]</scope>
    <source>
        <strain evidence="3">DSM 16471</strain>
    </source>
</reference>
<evidence type="ECO:0000313" key="3">
    <source>
        <dbReference type="Proteomes" id="UP000198990"/>
    </source>
</evidence>
<dbReference type="SMART" id="SM00871">
    <property type="entry name" value="AraC_E_bind"/>
    <property type="match status" value="1"/>
</dbReference>
<dbReference type="EMBL" id="FNZN01000003">
    <property type="protein sequence ID" value="SEL36686.1"/>
    <property type="molecule type" value="Genomic_DNA"/>
</dbReference>
<protein>
    <submittedName>
        <fullName evidence="2">AraC family transcriptional regulator</fullName>
    </submittedName>
</protein>
<dbReference type="SUPFAM" id="SSF55136">
    <property type="entry name" value="Probable bacterial effector-binding domain"/>
    <property type="match status" value="1"/>
</dbReference>
<dbReference type="InterPro" id="IPR029442">
    <property type="entry name" value="GyrI-like"/>
</dbReference>
<evidence type="ECO:0000259" key="1">
    <source>
        <dbReference type="SMART" id="SM00871"/>
    </source>
</evidence>
<dbReference type="STRING" id="228957.SAMN04488008_103480"/>
<accession>A0A1H7PM81</accession>
<sequence>MKPKIVQFEEKLIVGISTEMSLVQNKTSELWKSFRGRTKEILNRSSEYFISLQQYPSSYVENFDPHKKFVKWACVEVDAVENMPLGMGRLVVEGGLYAVFNYKGNAENAPAFFQYIYGEWIPNSEYILDDRPQFEVLDAKYKNNDPTSEEEVWVPIKTK</sequence>
<dbReference type="Pfam" id="PF06445">
    <property type="entry name" value="GyrI-like"/>
    <property type="match status" value="1"/>
</dbReference>
<dbReference type="Proteomes" id="UP000198990">
    <property type="component" value="Unassembled WGS sequence"/>
</dbReference>
<dbReference type="InterPro" id="IPR050908">
    <property type="entry name" value="SmbC-like"/>
</dbReference>
<dbReference type="PANTHER" id="PTHR40055">
    <property type="entry name" value="TRANSCRIPTIONAL REGULATOR YGIV-RELATED"/>
    <property type="match status" value="1"/>
</dbReference>
<gene>
    <name evidence="2" type="ORF">SAMN04488008_103480</name>
</gene>
<evidence type="ECO:0000313" key="2">
    <source>
        <dbReference type="EMBL" id="SEL36686.1"/>
    </source>
</evidence>
<dbReference type="OrthoDB" id="8560232at2"/>
<dbReference type="Gene3D" id="3.20.80.10">
    <property type="entry name" value="Regulatory factor, effector binding domain"/>
    <property type="match status" value="1"/>
</dbReference>
<dbReference type="InterPro" id="IPR011256">
    <property type="entry name" value="Reg_factor_effector_dom_sf"/>
</dbReference>
<feature type="domain" description="AraC effector-binding" evidence="1">
    <location>
        <begin position="1"/>
        <end position="157"/>
    </location>
</feature>
<dbReference type="RefSeq" id="WP_091623023.1">
    <property type="nucleotide sequence ID" value="NZ_FNZN01000003.1"/>
</dbReference>
<dbReference type="AlphaFoldDB" id="A0A1H7PM81"/>